<keyword evidence="3 6" id="KW-0812">Transmembrane</keyword>
<comment type="subcellular location">
    <subcellularLocation>
        <location evidence="1">Cell membrane</location>
        <topology evidence="1">Multi-pass membrane protein</topology>
    </subcellularLocation>
</comment>
<dbReference type="GO" id="GO:0005886">
    <property type="term" value="C:plasma membrane"/>
    <property type="evidence" value="ECO:0007669"/>
    <property type="project" value="UniProtKB-SubCell"/>
</dbReference>
<feature type="transmembrane region" description="Helical" evidence="6">
    <location>
        <begin position="608"/>
        <end position="631"/>
    </location>
</feature>
<evidence type="ECO:0000256" key="5">
    <source>
        <dbReference type="ARBA" id="ARBA00023136"/>
    </source>
</evidence>
<dbReference type="RefSeq" id="WP_062074850.1">
    <property type="nucleotide sequence ID" value="NZ_BBRC01000004.1"/>
</dbReference>
<evidence type="ECO:0000256" key="2">
    <source>
        <dbReference type="ARBA" id="ARBA00022475"/>
    </source>
</evidence>
<reference evidence="8 9" key="1">
    <citation type="submission" date="2020-07" db="EMBL/GenBank/DDBJ databases">
        <title>Sequencing the genomes of 1000 actinobacteria strains.</title>
        <authorList>
            <person name="Klenk H.-P."/>
        </authorList>
    </citation>
    <scope>NUCLEOTIDE SEQUENCE [LARGE SCALE GENOMIC DNA]</scope>
    <source>
        <strain evidence="8 9">DSM 19970</strain>
    </source>
</reference>
<dbReference type="InterPro" id="IPR003838">
    <property type="entry name" value="ABC3_permease_C"/>
</dbReference>
<keyword evidence="5 6" id="KW-0472">Membrane</keyword>
<dbReference type="Pfam" id="PF02687">
    <property type="entry name" value="FtsX"/>
    <property type="match status" value="1"/>
</dbReference>
<dbReference type="OrthoDB" id="9766372at2"/>
<name>A0A7Y9Z7Q6_9MICO</name>
<dbReference type="Proteomes" id="UP000547973">
    <property type="component" value="Unassembled WGS sequence"/>
</dbReference>
<evidence type="ECO:0000256" key="4">
    <source>
        <dbReference type="ARBA" id="ARBA00022989"/>
    </source>
</evidence>
<evidence type="ECO:0000259" key="7">
    <source>
        <dbReference type="Pfam" id="PF02687"/>
    </source>
</evidence>
<evidence type="ECO:0000313" key="8">
    <source>
        <dbReference type="EMBL" id="NYI40161.1"/>
    </source>
</evidence>
<feature type="transmembrane region" description="Helical" evidence="6">
    <location>
        <begin position="314"/>
        <end position="345"/>
    </location>
</feature>
<keyword evidence="2" id="KW-1003">Cell membrane</keyword>
<feature type="transmembrane region" description="Helical" evidence="6">
    <location>
        <begin position="499"/>
        <end position="519"/>
    </location>
</feature>
<dbReference type="AlphaFoldDB" id="A0A7Y9Z7Q6"/>
<evidence type="ECO:0000256" key="6">
    <source>
        <dbReference type="SAM" id="Phobius"/>
    </source>
</evidence>
<proteinExistence type="predicted"/>
<protein>
    <recommendedName>
        <fullName evidence="7">ABC3 transporter permease C-terminal domain-containing protein</fullName>
    </recommendedName>
</protein>
<feature type="transmembrane region" description="Helical" evidence="6">
    <location>
        <begin position="414"/>
        <end position="433"/>
    </location>
</feature>
<gene>
    <name evidence="8" type="ORF">BKA03_000280</name>
</gene>
<evidence type="ECO:0000256" key="1">
    <source>
        <dbReference type="ARBA" id="ARBA00004651"/>
    </source>
</evidence>
<evidence type="ECO:0000313" key="9">
    <source>
        <dbReference type="Proteomes" id="UP000547973"/>
    </source>
</evidence>
<evidence type="ECO:0000256" key="3">
    <source>
        <dbReference type="ARBA" id="ARBA00022692"/>
    </source>
</evidence>
<keyword evidence="9" id="KW-1185">Reference proteome</keyword>
<feature type="transmembrane region" description="Helical" evidence="6">
    <location>
        <begin position="16"/>
        <end position="37"/>
    </location>
</feature>
<feature type="transmembrane region" description="Helical" evidence="6">
    <location>
        <begin position="273"/>
        <end position="293"/>
    </location>
</feature>
<feature type="transmembrane region" description="Helical" evidence="6">
    <location>
        <begin position="445"/>
        <end position="463"/>
    </location>
</feature>
<dbReference type="EMBL" id="JACBZO010000001">
    <property type="protein sequence ID" value="NYI40161.1"/>
    <property type="molecule type" value="Genomic_DNA"/>
</dbReference>
<organism evidence="8 9">
    <name type="scientific">Demequina lutea</name>
    <dbReference type="NCBI Taxonomy" id="431489"/>
    <lineage>
        <taxon>Bacteria</taxon>
        <taxon>Bacillati</taxon>
        <taxon>Actinomycetota</taxon>
        <taxon>Actinomycetes</taxon>
        <taxon>Micrococcales</taxon>
        <taxon>Demequinaceae</taxon>
        <taxon>Demequina</taxon>
    </lineage>
</organism>
<feature type="transmembrane region" description="Helical" evidence="6">
    <location>
        <begin position="365"/>
        <end position="389"/>
    </location>
</feature>
<sequence>MILTLIREQLRTQRSYVIWAATLIAATVAVVAFAMGLGATQQAHAQFGNTLQGHPFEHGAFVIAPGSEAATPPVSSSSQNASMTWEQLRTTVAQAQADGVRAVATASIPLTIVPGDGSPAASRGPLTWNATAVVGDFPWSQVLARGKAPRSGEVVLSPWMAQGLGVDVGDTLRYTVDGSPAGTFKVSGVSYSIGGWTSQEWTPGIYLLADSVAVAAADDPSSRATDPGITGGQPSLSVDLSWAGDYPPLDTLNTTPSFTWGSAGFTSPSTTPWVLAAMLSVGVVVMAFAAGRARAHERVRWSATARALGATRRTVGLASLGEGAAVTVVAGIVGIAAGAAAAWVAHAIRQASTLDAPPIAFSFSAYAVLVAGIVAVVLGGVMAAVPAFLSTRVAPAAALKDVAAIDEVEVSRRVPVWPVVVVAAVLYGILLWAVSATPATPVTNWTAGVTTLALVVTGLAILVEASRRLARLLGARLSRSDRPWALRAGIEMLAHPRQAAALITLHTLTAGSMATWAAVNDANGGFFGDGAYNGLFRGATLGFTSMVGYAGGLLQWRLTLAVLITVHLIGAATFAATRRLGEDDARVASALGLDHAAALKGTAARLTLPSFVGTVIGALGGAVIAGLPLMIDRTNGFTANTPGQNGTMVTALALGVLGIVIMGAVLSAVVALVILRVQVPRRRAHRESAMPVA</sequence>
<feature type="domain" description="ABC3 transporter permease C-terminal" evidence="7">
    <location>
        <begin position="274"/>
        <end position="385"/>
    </location>
</feature>
<accession>A0A7Y9Z7Q6</accession>
<keyword evidence="4 6" id="KW-1133">Transmembrane helix</keyword>
<feature type="transmembrane region" description="Helical" evidence="6">
    <location>
        <begin position="651"/>
        <end position="675"/>
    </location>
</feature>
<comment type="caution">
    <text evidence="8">The sequence shown here is derived from an EMBL/GenBank/DDBJ whole genome shotgun (WGS) entry which is preliminary data.</text>
</comment>
<feature type="transmembrane region" description="Helical" evidence="6">
    <location>
        <begin position="554"/>
        <end position="576"/>
    </location>
</feature>